<reference evidence="3" key="1">
    <citation type="submission" date="2022-10" db="EMBL/GenBank/DDBJ databases">
        <title>Catenovulum adriacola sp. nov. isolated in the Harbour of Susak.</title>
        <authorList>
            <person name="Schoch T."/>
            <person name="Reich S.J."/>
            <person name="Stoeferle S."/>
            <person name="Flaiz M."/>
            <person name="Kazda M."/>
            <person name="Riedel C.U."/>
            <person name="Duerre P."/>
        </authorList>
    </citation>
    <scope>NUCLEOTIDE SEQUENCE</scope>
    <source>
        <strain evidence="3">TS8</strain>
    </source>
</reference>
<organism evidence="3 4">
    <name type="scientific">Catenovulum adriaticum</name>
    <dbReference type="NCBI Taxonomy" id="2984846"/>
    <lineage>
        <taxon>Bacteria</taxon>
        <taxon>Pseudomonadati</taxon>
        <taxon>Pseudomonadota</taxon>
        <taxon>Gammaproteobacteria</taxon>
        <taxon>Alteromonadales</taxon>
        <taxon>Alteromonadaceae</taxon>
        <taxon>Catenovulum</taxon>
    </lineage>
</organism>
<accession>A0ABY7APP2</accession>
<feature type="signal peptide" evidence="2">
    <location>
        <begin position="1"/>
        <end position="37"/>
    </location>
</feature>
<dbReference type="Gene3D" id="1.20.1600.10">
    <property type="entry name" value="Outer membrane efflux proteins (OEP)"/>
    <property type="match status" value="1"/>
</dbReference>
<dbReference type="InterPro" id="IPR003423">
    <property type="entry name" value="OMP_efflux"/>
</dbReference>
<dbReference type="PANTHER" id="PTHR30203">
    <property type="entry name" value="OUTER MEMBRANE CATION EFFLUX PROTEIN"/>
    <property type="match status" value="1"/>
</dbReference>
<gene>
    <name evidence="3" type="ORF">OLW01_07025</name>
</gene>
<evidence type="ECO:0000313" key="4">
    <source>
        <dbReference type="Proteomes" id="UP001163726"/>
    </source>
</evidence>
<dbReference type="Proteomes" id="UP001163726">
    <property type="component" value="Chromosome"/>
</dbReference>
<keyword evidence="4" id="KW-1185">Reference proteome</keyword>
<sequence length="453" mass="50392">MYLRLLSRCFMQNNWQTCIRFGLASSLLYSLSINSIAADLSSQSISSDKTLTLNQAVKQTLRQHPSLQIFPLKQKQLNAQRQTAELNPATEVNVKTENFLGTGKNRLLKSAELTLTLSSVIELGDKRQARINQVNSSVDESNIAQQVSSLNLIAQVTQHYVETLAAQAYVKLAQQSVDLAKIVVDKVNKRATAGGAPEAEVNLAKANLLTAELTLTQNQQDFEFNKTMLSLFWNTQLVHKPAGFKSLSGDLFNFGEAISFNQLFERLKSNPQVQMQMAQQRSKLAEINLAKSQSTADLSWSLGVKYDNEANESALVASANMPLYQQKRNQGQVKALSAQREQILIEQKNTLLDLQRQLYQAFSLRSQSISAVDTLKNKVIPLLKQSLSQTEAAYLAGRYPYSEWESAYTSLLQAQTSLIDHAQIALKQTAQIERVSALNLMKPANSTAALKDY</sequence>
<dbReference type="Pfam" id="PF02321">
    <property type="entry name" value="OEP"/>
    <property type="match status" value="1"/>
</dbReference>
<keyword evidence="2" id="KW-0732">Signal</keyword>
<protein>
    <submittedName>
        <fullName evidence="3">TolC family protein</fullName>
    </submittedName>
</protein>
<evidence type="ECO:0000313" key="3">
    <source>
        <dbReference type="EMBL" id="WAJ71542.1"/>
    </source>
</evidence>
<dbReference type="PANTHER" id="PTHR30203:SF24">
    <property type="entry name" value="BLR4935 PROTEIN"/>
    <property type="match status" value="1"/>
</dbReference>
<evidence type="ECO:0000256" key="2">
    <source>
        <dbReference type="SAM" id="SignalP"/>
    </source>
</evidence>
<dbReference type="EMBL" id="CP109965">
    <property type="protein sequence ID" value="WAJ71542.1"/>
    <property type="molecule type" value="Genomic_DNA"/>
</dbReference>
<name>A0ABY7APP2_9ALTE</name>
<evidence type="ECO:0000256" key="1">
    <source>
        <dbReference type="ARBA" id="ARBA00007613"/>
    </source>
</evidence>
<feature type="chain" id="PRO_5046408171" evidence="2">
    <location>
        <begin position="38"/>
        <end position="453"/>
    </location>
</feature>
<dbReference type="RefSeq" id="WP_268076097.1">
    <property type="nucleotide sequence ID" value="NZ_CP109965.1"/>
</dbReference>
<proteinExistence type="inferred from homology"/>
<comment type="similarity">
    <text evidence="1">Belongs to the outer membrane factor (OMF) (TC 1.B.17) family.</text>
</comment>
<dbReference type="InterPro" id="IPR010131">
    <property type="entry name" value="MdtP/NodT-like"/>
</dbReference>
<dbReference type="SUPFAM" id="SSF56954">
    <property type="entry name" value="Outer membrane efflux proteins (OEP)"/>
    <property type="match status" value="1"/>
</dbReference>